<keyword evidence="1" id="KW-0812">Transmembrane</keyword>
<protein>
    <recommendedName>
        <fullName evidence="2">Mce/MlaD domain-containing protein</fullName>
    </recommendedName>
</protein>
<keyword evidence="1" id="KW-0472">Membrane</keyword>
<evidence type="ECO:0000259" key="2">
    <source>
        <dbReference type="Pfam" id="PF02470"/>
    </source>
</evidence>
<gene>
    <name evidence="3" type="ORF">DSM112329_02494</name>
</gene>
<dbReference type="Pfam" id="PF02470">
    <property type="entry name" value="MlaD"/>
    <property type="match status" value="1"/>
</dbReference>
<dbReference type="AlphaFoldDB" id="A0AAU7AWC8"/>
<keyword evidence="1" id="KW-1133">Transmembrane helix</keyword>
<accession>A0AAU7AWC8</accession>
<dbReference type="PANTHER" id="PTHR33371">
    <property type="entry name" value="INTERMEMBRANE PHOSPHOLIPID TRANSPORT SYSTEM BINDING PROTEIN MLAD-RELATED"/>
    <property type="match status" value="1"/>
</dbReference>
<dbReference type="PROSITE" id="PS51257">
    <property type="entry name" value="PROKAR_LIPOPROTEIN"/>
    <property type="match status" value="1"/>
</dbReference>
<dbReference type="GO" id="GO:0005543">
    <property type="term" value="F:phospholipid binding"/>
    <property type="evidence" value="ECO:0007669"/>
    <property type="project" value="TreeGrafter"/>
</dbReference>
<dbReference type="KEGG" id="parq:DSM112329_02494"/>
<evidence type="ECO:0000256" key="1">
    <source>
        <dbReference type="SAM" id="Phobius"/>
    </source>
</evidence>
<reference evidence="3" key="1">
    <citation type="submission" date="2022-12" db="EMBL/GenBank/DDBJ databases">
        <title>Paraconexibacter alkalitolerans sp. nov. and Baekduia alba sp. nov., isolated from soil and emended description of the genera Paraconexibacter (Chun et al., 2020) and Baekduia (An et al., 2020).</title>
        <authorList>
            <person name="Vieira S."/>
            <person name="Huber K.J."/>
            <person name="Geppert A."/>
            <person name="Wolf J."/>
            <person name="Neumann-Schaal M."/>
            <person name="Muesken M."/>
            <person name="Overmann J."/>
        </authorList>
    </citation>
    <scope>NUCLEOTIDE SEQUENCE</scope>
    <source>
        <strain evidence="3">AEG42_29</strain>
    </source>
</reference>
<dbReference type="InterPro" id="IPR052336">
    <property type="entry name" value="MlaD_Phospholipid_Transporter"/>
</dbReference>
<dbReference type="InterPro" id="IPR003399">
    <property type="entry name" value="Mce/MlaD"/>
</dbReference>
<dbReference type="GO" id="GO:0005548">
    <property type="term" value="F:phospholipid transporter activity"/>
    <property type="evidence" value="ECO:0007669"/>
    <property type="project" value="TreeGrafter"/>
</dbReference>
<dbReference type="PANTHER" id="PTHR33371:SF4">
    <property type="entry name" value="INTERMEMBRANE PHOSPHOLIPID TRANSPORT SYSTEM BINDING PROTEIN MLAD"/>
    <property type="match status" value="1"/>
</dbReference>
<feature type="domain" description="Mce/MlaD" evidence="2">
    <location>
        <begin position="41"/>
        <end position="119"/>
    </location>
</feature>
<sequence>MNKQAPTRGQIAAMVAFAVSCFGLMLFLWVSFGGTTPLQAKGYRIHVQFRQATQLATEAEVRVAGVAIGRVADKEVAPGPDGLVDATLEIDPEYVPIRRDARAILREKTLLGETYVEITLGTGKATLPDGGRLALNRVQPTVKLDEILDTFDPYTRAAFRTWQQTLGKALDERGGDLNDAVGNLPGFVESAGDLVETLDRNRADLRGLVRNTGVVFEALTADERQLARLVTGGDRTFSAIARRKEAFAEVFQELPPFLRESRRTSAVLEGFSGRATPVLREVTPALQDTASAVGALGRSAPDLDRFLQSITPLEAASKAGLPASTEIFKGLRPALQSAEPFLGELNPLLGWIGQHSYTLTDMFSNLGVATAAKTASRDPKATGHYLRQYSLIGTESLGGAAKRIASNRGNAYLNPLALTGRVTGEAGIFPAWDCANATPNVGPPCRIDPGYRFQDQLRRFPHVQSETYRSGRAKPTGK</sequence>
<feature type="transmembrane region" description="Helical" evidence="1">
    <location>
        <begin position="12"/>
        <end position="32"/>
    </location>
</feature>
<organism evidence="3">
    <name type="scientific">Paraconexibacter sp. AEG42_29</name>
    <dbReference type="NCBI Taxonomy" id="2997339"/>
    <lineage>
        <taxon>Bacteria</taxon>
        <taxon>Bacillati</taxon>
        <taxon>Actinomycetota</taxon>
        <taxon>Thermoleophilia</taxon>
        <taxon>Solirubrobacterales</taxon>
        <taxon>Paraconexibacteraceae</taxon>
        <taxon>Paraconexibacter</taxon>
    </lineage>
</organism>
<dbReference type="EMBL" id="CP114014">
    <property type="protein sequence ID" value="XAY05636.1"/>
    <property type="molecule type" value="Genomic_DNA"/>
</dbReference>
<name>A0AAU7AWC8_9ACTN</name>
<dbReference type="RefSeq" id="WP_354702141.1">
    <property type="nucleotide sequence ID" value="NZ_CP114014.1"/>
</dbReference>
<proteinExistence type="predicted"/>
<evidence type="ECO:0000313" key="3">
    <source>
        <dbReference type="EMBL" id="XAY05636.1"/>
    </source>
</evidence>